<comment type="caution">
    <text evidence="1">The sequence shown here is derived from an EMBL/GenBank/DDBJ whole genome shotgun (WGS) entry which is preliminary data.</text>
</comment>
<protein>
    <submittedName>
        <fullName evidence="1">Uncharacterized protein</fullName>
    </submittedName>
</protein>
<evidence type="ECO:0000313" key="1">
    <source>
        <dbReference type="EMBL" id="MCI4382340.1"/>
    </source>
</evidence>
<sequence length="278" mass="31783">MKRIAQELGLGIDESETRVCVSAEEAAEKIMKNIGVRPIVEYKKTRLPLQGENWKRLAQIEKEQCRLKHSGELSLEEYKVQLQKEKDEIRKKQSQYKMTETMVILIKALSTSDDTERAFFLRWLGLKLDMRSRKHMSNLRHKYTRCEQQKDRDAIAQLDQELLDCSLGIEHYMREMGQIYEAVSFGSTKISDKILNLPTLAAKMLLAGFPLELLDGDASNIPEKWVSDVLMELHRMVGEKSRLLVLTVLGVQSTGKSTLLNTMFGVQFAVSSGRCTRG</sequence>
<reference evidence="1 2" key="1">
    <citation type="journal article" date="2022" name="bioRxiv">
        <title>An ancient truncated duplication of the anti-Mullerian hormone receptor type 2 gene is a potential conserved master sex determinant in the Pangasiidae catfish family.</title>
        <authorList>
            <person name="Wen M."/>
            <person name="Pan Q."/>
            <person name="Jouanno E."/>
            <person name="Montfort J."/>
            <person name="Zahm M."/>
            <person name="Cabau C."/>
            <person name="Klopp C."/>
            <person name="Iampietro C."/>
            <person name="Roques C."/>
            <person name="Bouchez O."/>
            <person name="Castinel A."/>
            <person name="Donnadieu C."/>
            <person name="Parrinello H."/>
            <person name="Poncet C."/>
            <person name="Belmonte E."/>
            <person name="Gautier V."/>
            <person name="Avarre J.-C."/>
            <person name="Dugue R."/>
            <person name="Gustiano R."/>
            <person name="Ha T.T.T."/>
            <person name="Campet M."/>
            <person name="Sriphairoj K."/>
            <person name="Ribolli J."/>
            <person name="de Almeida F.L."/>
            <person name="Desvignes T."/>
            <person name="Postlethwait J.H."/>
            <person name="Bucao C.F."/>
            <person name="Robinson-Rechavi M."/>
            <person name="Bobe J."/>
            <person name="Herpin A."/>
            <person name="Guiguen Y."/>
        </authorList>
    </citation>
    <scope>NUCLEOTIDE SEQUENCE [LARGE SCALE GENOMIC DNA]</scope>
    <source>
        <strain evidence="1">YG-Dec2019</strain>
    </source>
</reference>
<name>A0ACC5WTZ8_PANGG</name>
<dbReference type="Proteomes" id="UP000829447">
    <property type="component" value="Linkage Group LG10"/>
</dbReference>
<accession>A0ACC5WTZ8</accession>
<keyword evidence="2" id="KW-1185">Reference proteome</keyword>
<gene>
    <name evidence="1" type="ORF">PGIGA_G00013710</name>
</gene>
<feature type="non-terminal residue" evidence="1">
    <location>
        <position position="278"/>
    </location>
</feature>
<evidence type="ECO:0000313" key="2">
    <source>
        <dbReference type="Proteomes" id="UP000829447"/>
    </source>
</evidence>
<dbReference type="EMBL" id="CM040463">
    <property type="protein sequence ID" value="MCI4382340.1"/>
    <property type="molecule type" value="Genomic_DNA"/>
</dbReference>
<organism evidence="1 2">
    <name type="scientific">Pangasianodon gigas</name>
    <name type="common">Mekong giant catfish</name>
    <name type="synonym">Pangasius gigas</name>
    <dbReference type="NCBI Taxonomy" id="30993"/>
    <lineage>
        <taxon>Eukaryota</taxon>
        <taxon>Metazoa</taxon>
        <taxon>Chordata</taxon>
        <taxon>Craniata</taxon>
        <taxon>Vertebrata</taxon>
        <taxon>Euteleostomi</taxon>
        <taxon>Actinopterygii</taxon>
        <taxon>Neopterygii</taxon>
        <taxon>Teleostei</taxon>
        <taxon>Ostariophysi</taxon>
        <taxon>Siluriformes</taxon>
        <taxon>Pangasiidae</taxon>
        <taxon>Pangasianodon</taxon>
    </lineage>
</organism>
<proteinExistence type="predicted"/>